<name>A0A7K3PE58_9ACTN</name>
<accession>A0A7K3PE58</accession>
<dbReference type="Proteomes" id="UP000470446">
    <property type="component" value="Unassembled WGS sequence"/>
</dbReference>
<comment type="caution">
    <text evidence="2">The sequence shown here is derived from an EMBL/GenBank/DDBJ whole genome shotgun (WGS) entry which is preliminary data.</text>
</comment>
<feature type="non-terminal residue" evidence="2">
    <location>
        <position position="128"/>
    </location>
</feature>
<sequence>MSGASASPHGFVTVRGRGRGYRPEQVEAYAAALSEERDAAWERAARLTVLAREMEEDLGDLEEVVEQLTAQDYEVLGEQARDLFRLVEAEAEAVRERARGAAEALMEDARAYAAGVREAARAHADAVR</sequence>
<dbReference type="SUPFAM" id="SSF58113">
    <property type="entry name" value="Apolipoprotein A-I"/>
    <property type="match status" value="1"/>
</dbReference>
<keyword evidence="1" id="KW-0175">Coiled coil</keyword>
<gene>
    <name evidence="2" type="ORF">G3I32_01855</name>
</gene>
<reference evidence="2 3" key="1">
    <citation type="submission" date="2020-01" db="EMBL/GenBank/DDBJ databases">
        <title>Insect and environment-associated Actinomycetes.</title>
        <authorList>
            <person name="Currrie C."/>
            <person name="Chevrette M."/>
            <person name="Carlson C."/>
            <person name="Stubbendieck R."/>
            <person name="Wendt-Pienkowski E."/>
        </authorList>
    </citation>
    <scope>NUCLEOTIDE SEQUENCE [LARGE SCALE GENOMIC DNA]</scope>
    <source>
        <strain evidence="2 3">SID14163</strain>
    </source>
</reference>
<evidence type="ECO:0000256" key="1">
    <source>
        <dbReference type="SAM" id="Coils"/>
    </source>
</evidence>
<dbReference type="Gene3D" id="1.20.120.20">
    <property type="entry name" value="Apolipoprotein"/>
    <property type="match status" value="1"/>
</dbReference>
<evidence type="ECO:0000313" key="3">
    <source>
        <dbReference type="Proteomes" id="UP000470446"/>
    </source>
</evidence>
<dbReference type="AlphaFoldDB" id="A0A7K3PE58"/>
<dbReference type="EMBL" id="JAAGMA010000043">
    <property type="protein sequence ID" value="NEB07641.1"/>
    <property type="molecule type" value="Genomic_DNA"/>
</dbReference>
<protein>
    <submittedName>
        <fullName evidence="2">Cellulose-binding protein</fullName>
    </submittedName>
</protein>
<organism evidence="2 3">
    <name type="scientific">Streptomyces coelicoflavus</name>
    <dbReference type="NCBI Taxonomy" id="285562"/>
    <lineage>
        <taxon>Bacteria</taxon>
        <taxon>Bacillati</taxon>
        <taxon>Actinomycetota</taxon>
        <taxon>Actinomycetes</taxon>
        <taxon>Kitasatosporales</taxon>
        <taxon>Streptomycetaceae</taxon>
        <taxon>Streptomyces</taxon>
    </lineage>
</organism>
<feature type="coiled-coil region" evidence="1">
    <location>
        <begin position="44"/>
        <end position="71"/>
    </location>
</feature>
<proteinExistence type="predicted"/>
<evidence type="ECO:0000313" key="2">
    <source>
        <dbReference type="EMBL" id="NEB07641.1"/>
    </source>
</evidence>